<accession>A0A512BZR4</accession>
<organism evidence="2 3">
    <name type="scientific">Microvirga aerophila</name>
    <dbReference type="NCBI Taxonomy" id="670291"/>
    <lineage>
        <taxon>Bacteria</taxon>
        <taxon>Pseudomonadati</taxon>
        <taxon>Pseudomonadota</taxon>
        <taxon>Alphaproteobacteria</taxon>
        <taxon>Hyphomicrobiales</taxon>
        <taxon>Methylobacteriaceae</taxon>
        <taxon>Microvirga</taxon>
    </lineage>
</organism>
<gene>
    <name evidence="2" type="ORF">MAE02_51520</name>
</gene>
<dbReference type="Proteomes" id="UP000321085">
    <property type="component" value="Unassembled WGS sequence"/>
</dbReference>
<comment type="caution">
    <text evidence="2">The sequence shown here is derived from an EMBL/GenBank/DDBJ whole genome shotgun (WGS) entry which is preliminary data.</text>
</comment>
<dbReference type="Pfam" id="PF07756">
    <property type="entry name" value="DUF1612"/>
    <property type="match status" value="1"/>
</dbReference>
<feature type="domain" description="DUF1612" evidence="1">
    <location>
        <begin position="4"/>
        <end position="85"/>
    </location>
</feature>
<evidence type="ECO:0000259" key="1">
    <source>
        <dbReference type="Pfam" id="PF07756"/>
    </source>
</evidence>
<keyword evidence="3" id="KW-1185">Reference proteome</keyword>
<reference evidence="2 3" key="1">
    <citation type="submission" date="2019-07" db="EMBL/GenBank/DDBJ databases">
        <title>Whole genome shotgun sequence of Microvirga aerophila NBRC 106136.</title>
        <authorList>
            <person name="Hosoyama A."/>
            <person name="Uohara A."/>
            <person name="Ohji S."/>
            <person name="Ichikawa N."/>
        </authorList>
    </citation>
    <scope>NUCLEOTIDE SEQUENCE [LARGE SCALE GENOMIC DNA]</scope>
    <source>
        <strain evidence="2 3">NBRC 106136</strain>
    </source>
</reference>
<dbReference type="AlphaFoldDB" id="A0A512BZR4"/>
<name>A0A512BZR4_9HYPH</name>
<evidence type="ECO:0000313" key="3">
    <source>
        <dbReference type="Proteomes" id="UP000321085"/>
    </source>
</evidence>
<dbReference type="EMBL" id="BJYU01000106">
    <property type="protein sequence ID" value="GEO17456.1"/>
    <property type="molecule type" value="Genomic_DNA"/>
</dbReference>
<proteinExistence type="predicted"/>
<protein>
    <recommendedName>
        <fullName evidence="1">DUF1612 domain-containing protein</fullName>
    </recommendedName>
</protein>
<evidence type="ECO:0000313" key="2">
    <source>
        <dbReference type="EMBL" id="GEO17456.1"/>
    </source>
</evidence>
<sequence>MLKLNLYPRQPWLGLIMAGAILQARGLTNHLLPPAVAFKQPKFRPRDRAGILEKLEGFCPVVEEAVAIDNKNLDRLILARELMHRVTRECRANSKLPELAELFLSRPLVTVPLVVHARWISPT</sequence>
<dbReference type="InterPro" id="IPR011670">
    <property type="entry name" value="DUF1612"/>
</dbReference>
<dbReference type="RefSeq" id="WP_276330634.1">
    <property type="nucleotide sequence ID" value="NZ_BJYU01000106.1"/>
</dbReference>